<dbReference type="RefSeq" id="WP_042506958.1">
    <property type="nucleotide sequence ID" value="NZ_BBNQ01000032.1"/>
</dbReference>
<dbReference type="EMBL" id="BBNQ01000032">
    <property type="protein sequence ID" value="GAL65060.1"/>
    <property type="molecule type" value="Genomic_DNA"/>
</dbReference>
<comment type="caution">
    <text evidence="1">The sequence shown here is derived from an EMBL/GenBank/DDBJ whole genome shotgun (WGS) entry which is preliminary data.</text>
</comment>
<dbReference type="AlphaFoldDB" id="A0A090VJZ5"/>
<reference evidence="1 2" key="1">
    <citation type="journal article" date="2014" name="Genome Announc.">
        <title>Draft Genome Sequences of Marine Flavobacterium Algibacter lectus Strains SS8 and NR4.</title>
        <authorList>
            <person name="Takatani N."/>
            <person name="Nakanishi M."/>
            <person name="Meirelles P."/>
            <person name="Mino S."/>
            <person name="Suda W."/>
            <person name="Oshima K."/>
            <person name="Hattori M."/>
            <person name="Ohkuma M."/>
            <person name="Hosokawa M."/>
            <person name="Miyashita K."/>
            <person name="Thompson F.L."/>
            <person name="Niwa A."/>
            <person name="Sawabe T."/>
            <person name="Sawabe T."/>
        </authorList>
    </citation>
    <scope>NUCLEOTIDE SEQUENCE [LARGE SCALE GENOMIC DNA]</scope>
    <source>
        <strain evidence="1 2">JCM 19300</strain>
    </source>
</reference>
<gene>
    <name evidence="1" type="ORF">JCM19300_222</name>
</gene>
<dbReference type="Proteomes" id="UP000029644">
    <property type="component" value="Unassembled WGS sequence"/>
</dbReference>
<evidence type="ECO:0000313" key="2">
    <source>
        <dbReference type="Proteomes" id="UP000029644"/>
    </source>
</evidence>
<dbReference type="OrthoDB" id="1440507at2"/>
<sequence>MKNLVYIILGFVIGAALTYYFCPRPLEGTVVEIDNPTGTITILEATELSANWEKNNPKEIDSTIELDDNSKRKPMRSVMWSLKNIEDYIAFAEKESDSVGYTMTGLRVYLGNYGKNGKPGKKNRNTMFIVPTGHKKTDKASSLNVSFFGDADDDIPVDPLNDASGGASGYPPK</sequence>
<evidence type="ECO:0000313" key="1">
    <source>
        <dbReference type="EMBL" id="GAL65060.1"/>
    </source>
</evidence>
<protein>
    <submittedName>
        <fullName evidence="1">Uncharacterized protein</fullName>
    </submittedName>
</protein>
<proteinExistence type="predicted"/>
<organism evidence="1 2">
    <name type="scientific">Algibacter lectus</name>
    <dbReference type="NCBI Taxonomy" id="221126"/>
    <lineage>
        <taxon>Bacteria</taxon>
        <taxon>Pseudomonadati</taxon>
        <taxon>Bacteroidota</taxon>
        <taxon>Flavobacteriia</taxon>
        <taxon>Flavobacteriales</taxon>
        <taxon>Flavobacteriaceae</taxon>
        <taxon>Algibacter</taxon>
    </lineage>
</organism>
<name>A0A090VJZ5_9FLAO</name>
<accession>A0A090VJZ5</accession>